<feature type="compositionally biased region" description="Basic residues" evidence="1">
    <location>
        <begin position="150"/>
        <end position="165"/>
    </location>
</feature>
<sequence>MIPRDSSKRYRFFVISLLVKIICNDVSVVQSNIPPAKDTFYTQNNNMCKRRAVAKRWNLDEQAPNERFDESANLKMTFYDPEHKDIKVLAQKMANEALSSPQLQHNIKKLANLNRTLSNHFKGIKRSPDEIKSRLDLTESRSRLNKLLNHKRKGKKKRSKRRHGLRWPEEHSSLHKKDHFKKKQRKSNLPINIKKKQNKNALKIPAKSDITKQNLINKNDKYFRRNMDSSHLIQSYQKNNKISNEMIKRSPKNSKKMSDNEEIEYSDYYDNGNAETMQLKGDKNDRIVRQTSNSSAFGSNLFKHRSQSKQQIADKNSYDKDITYDYESLKPWKTSHPVITQANKDNAVDYGPTYSPIPTHQKMNPQDLYYILQKDPRFNQFQVPNINRPKENIYANEIKSSTDNFISSDFDLTEIFTTSANTILSPKIEVKQIPSDMPQYQNKPSVPKIGKPKEVQVLYSDTSMDVPHILRKIPGTSNIYVAEKDTESAMVPLSNNYVYPVPTEQTMHKIIDHINSQSNNNRPIEHVLIPDQEKIKQSWYNNSQRQALFEKGREAARIIHKQFQDNDSANKKLTNDDFISATTVKTIEKIQRANVSTTLNETKEVANQILEKIVDELEAMKLNQATENEQIEGLPCKMSGSWETIQGGVQIDMKVANRTINVTLAKLSPSPVHQGLLDPSWNLTGYAPFAVGGPFSLLATDNRTKSLAVFTGACRVCQGIDTIVGVWSIARRPQDCREFQIATNIYNDIFCRTKVSSGTKRRHRDIMRLFQRDNRDNGNATEILANSTSQQNSTLHQYKAKKQKL</sequence>
<feature type="compositionally biased region" description="Basic residues" evidence="1">
    <location>
        <begin position="176"/>
        <end position="186"/>
    </location>
</feature>
<accession>A0AAW2F8K0</accession>
<protein>
    <submittedName>
        <fullName evidence="2">Uncharacterized protein</fullName>
    </submittedName>
</protein>
<gene>
    <name evidence="2" type="ORF">PUN28_011954</name>
</gene>
<evidence type="ECO:0000256" key="1">
    <source>
        <dbReference type="SAM" id="MobiDB-lite"/>
    </source>
</evidence>
<dbReference type="EMBL" id="JADYXP020000012">
    <property type="protein sequence ID" value="KAL0112254.1"/>
    <property type="molecule type" value="Genomic_DNA"/>
</dbReference>
<reference evidence="2 3" key="1">
    <citation type="submission" date="2023-03" db="EMBL/GenBank/DDBJ databases">
        <title>High recombination rates correlate with genetic variation in Cardiocondyla obscurior ants.</title>
        <authorList>
            <person name="Errbii M."/>
        </authorList>
    </citation>
    <scope>NUCLEOTIDE SEQUENCE [LARGE SCALE GENOMIC DNA]</scope>
    <source>
        <strain evidence="2">Alpha-2009</strain>
        <tissue evidence="2">Whole body</tissue>
    </source>
</reference>
<dbReference type="AlphaFoldDB" id="A0AAW2F8K0"/>
<organism evidence="2 3">
    <name type="scientific">Cardiocondyla obscurior</name>
    <dbReference type="NCBI Taxonomy" id="286306"/>
    <lineage>
        <taxon>Eukaryota</taxon>
        <taxon>Metazoa</taxon>
        <taxon>Ecdysozoa</taxon>
        <taxon>Arthropoda</taxon>
        <taxon>Hexapoda</taxon>
        <taxon>Insecta</taxon>
        <taxon>Pterygota</taxon>
        <taxon>Neoptera</taxon>
        <taxon>Endopterygota</taxon>
        <taxon>Hymenoptera</taxon>
        <taxon>Apocrita</taxon>
        <taxon>Aculeata</taxon>
        <taxon>Formicoidea</taxon>
        <taxon>Formicidae</taxon>
        <taxon>Myrmicinae</taxon>
        <taxon>Cardiocondyla</taxon>
    </lineage>
</organism>
<dbReference type="InterPro" id="IPR036896">
    <property type="entry name" value="Avidin-like_sf"/>
</dbReference>
<dbReference type="Gene3D" id="2.40.128.30">
    <property type="entry name" value="Avidin-like"/>
    <property type="match status" value="1"/>
</dbReference>
<dbReference type="Proteomes" id="UP001430953">
    <property type="component" value="Unassembled WGS sequence"/>
</dbReference>
<evidence type="ECO:0000313" key="2">
    <source>
        <dbReference type="EMBL" id="KAL0112254.1"/>
    </source>
</evidence>
<feature type="region of interest" description="Disordered" evidence="1">
    <location>
        <begin position="150"/>
        <end position="187"/>
    </location>
</feature>
<keyword evidence="3" id="KW-1185">Reference proteome</keyword>
<name>A0AAW2F8K0_9HYME</name>
<comment type="caution">
    <text evidence="2">The sequence shown here is derived from an EMBL/GenBank/DDBJ whole genome shotgun (WGS) entry which is preliminary data.</text>
</comment>
<evidence type="ECO:0000313" key="3">
    <source>
        <dbReference type="Proteomes" id="UP001430953"/>
    </source>
</evidence>
<feature type="compositionally biased region" description="Basic and acidic residues" evidence="1">
    <location>
        <begin position="166"/>
        <end position="175"/>
    </location>
</feature>
<proteinExistence type="predicted"/>